<evidence type="ECO:0000256" key="1">
    <source>
        <dbReference type="ARBA" id="ARBA00004196"/>
    </source>
</evidence>
<feature type="compositionally biased region" description="Gly residues" evidence="4">
    <location>
        <begin position="857"/>
        <end position="873"/>
    </location>
</feature>
<dbReference type="InterPro" id="IPR001119">
    <property type="entry name" value="SLH_dom"/>
</dbReference>
<sequence length="1416" mass="144547">MKRTWKQIGSLILSVCMVITMLPTTAFAETDTKDSGAGLGTSGEITAFAALEADIAVQTVETGTQESKLNLPTELTVTVTRTVTVTTGSSITAAVSGNDTATDSEAHEPEAQEETQEIKEEATVDVSGWTSAPVYDGDTEGDHIFTPTLDLRSGLIVAEGVSAPAIIVTVGKVAVPQARGSMQLASGTVTGTMDIGGTTVSDLRVDAGGTDGWTWDAATATLALTSAYQGESIAIHCDSDDSIGLVYRGDVAINSDSDSALFCNGNLEITGTGDTLTINSQSTNPLPCAIEVLNTLTVGGNAQINATSAGSGTRPWAVVICGLWGVTITDTASVKTTATGTDASGIYAESGDVTISTSGTVTCGGNGIGGGLNISNGRKLNMTSGNLVLNINPFFGNWFSDYNITGGSITIEGTQVYKVLLTLDGVSAITEVTDVTASVPAIGVTGSSTSAEGKLCVLLPAGSQTVTLRAGSNTYAGTVTVTADHQASATLMTAGSVTGTMDIGGQTGISLLFNQSGTGWTWDAATATLTLDGSYSGSNKIDIQCAQTDNITLVLTEDVTMNVTEQWARGINITGGLTIQGGSHILTVTSADNDAAGADSIAIESGTVIAVSGGLNGLVAFDGNLSITGSASVTATGFTDTEPIWSANGIQAADGNVLINTSGVVNVSGGKGAVSAANITIESGTVNANGGSFALYGSTGGVVITGGTVTTNTTVSAGGDVVGGLTVSGAGTNVTVNGSLPAEFYGQPVAADLTVSDGTVTVTGTVGGSKTLTGGAVWVNGVKVYPASTVGYTITFDLNGGTRTGGGELTQTVPNGGSAAAPTVSRSGYTFTGWDKEFTSVTSNLTVTAGWSYNGGGGNGGGSGGGSSSGGDSGSTPTTTTPEKKPDQPVTATTPVTATAGTNGAASAAIPEKSITDAIAKAQTDAKAQGKTANGTTIALNVTMPKGATSLTTHLTRTSLNSLVSAGVTSLELNGSPVTLSFDTKALAEIQKQSTGNISITIVPNAKLSASAKTMIGTRPIYDLTVNYTKNGKNVAVSSFGGGIATVSVPYTPAKGEAIGGLYAVYVDAKGNATRIAGSAYDANSGCVIFTTAHFSLYGIGYTAPSAKFTDITTHPAKDSIDYVVGRGLLSGTTDTTFAPDTAMTRAMLVTALGRLVNVDTKIYTSNSFTDVKADSAFGPYIEWAYSKGIVQGTGNSKFEPDRAITREEIAVIFSNYAKSTGYTLPVTRTATTYADALNIGSTYKTAVTAMQQAGIMMGGTSNQFNPQTSATRAEVSSMLHRYIKLTIDPSTAQGWAKNDAGQYLYYKDGKALTGTQTIDGVKYFFETTGVLKTGWVQDGNNWRFYSDNIMLVGFWDLGANGNNKTYYFDTYGNMVSGKWLQIDGKWYYFNADGSLAKSTKIDGYEVDEKGVRKTK</sequence>
<dbReference type="RefSeq" id="WP_004626370.1">
    <property type="nucleotide sequence ID" value="NZ_AORV01000036.1"/>
</dbReference>
<dbReference type="InterPro" id="IPR013378">
    <property type="entry name" value="InlB-like_B-rpt"/>
</dbReference>
<dbReference type="PROSITE" id="PS51170">
    <property type="entry name" value="CW"/>
    <property type="match status" value="1"/>
</dbReference>
<feature type="domain" description="SLH" evidence="6">
    <location>
        <begin position="1231"/>
        <end position="1294"/>
    </location>
</feature>
<feature type="domain" description="SLH" evidence="6">
    <location>
        <begin position="1104"/>
        <end position="1164"/>
    </location>
</feature>
<accession>S0FI55</accession>
<keyword evidence="5" id="KW-0732">Signal</keyword>
<dbReference type="STRING" id="1195236.CTER_2615"/>
<evidence type="ECO:0000313" key="7">
    <source>
        <dbReference type="EMBL" id="EMS71565.1"/>
    </source>
</evidence>
<dbReference type="Gene3D" id="2.60.40.4270">
    <property type="entry name" value="Listeria-Bacteroides repeat domain"/>
    <property type="match status" value="1"/>
</dbReference>
<evidence type="ECO:0000256" key="4">
    <source>
        <dbReference type="SAM" id="MobiDB-lite"/>
    </source>
</evidence>
<proteinExistence type="predicted"/>
<dbReference type="eggNOG" id="COG5263">
    <property type="taxonomic scope" value="Bacteria"/>
</dbReference>
<evidence type="ECO:0000313" key="8">
    <source>
        <dbReference type="Proteomes" id="UP000014155"/>
    </source>
</evidence>
<keyword evidence="2" id="KW-0677">Repeat</keyword>
<dbReference type="Pfam" id="PF19127">
    <property type="entry name" value="Choline_bind_3"/>
    <property type="match status" value="1"/>
</dbReference>
<dbReference type="PROSITE" id="PS51272">
    <property type="entry name" value="SLH"/>
    <property type="match status" value="3"/>
</dbReference>
<feature type="compositionally biased region" description="Low complexity" evidence="4">
    <location>
        <begin position="889"/>
        <end position="909"/>
    </location>
</feature>
<dbReference type="EMBL" id="AORV01000036">
    <property type="protein sequence ID" value="EMS71565.1"/>
    <property type="molecule type" value="Genomic_DNA"/>
</dbReference>
<dbReference type="Pfam" id="PF00395">
    <property type="entry name" value="SLH"/>
    <property type="match status" value="3"/>
</dbReference>
<feature type="repeat" description="Cell wall-binding" evidence="3">
    <location>
        <begin position="1377"/>
        <end position="1396"/>
    </location>
</feature>
<evidence type="ECO:0000259" key="6">
    <source>
        <dbReference type="PROSITE" id="PS51272"/>
    </source>
</evidence>
<dbReference type="SUPFAM" id="SSF69360">
    <property type="entry name" value="Cell wall binding repeat"/>
    <property type="match status" value="1"/>
</dbReference>
<dbReference type="InterPro" id="IPR042229">
    <property type="entry name" value="Listeria/Bacterioides_rpt_sf"/>
</dbReference>
<gene>
    <name evidence="7" type="ORF">CTER_2615</name>
</gene>
<dbReference type="Proteomes" id="UP000014155">
    <property type="component" value="Unassembled WGS sequence"/>
</dbReference>
<reference evidence="7 8" key="1">
    <citation type="journal article" date="2013" name="Genome Announc.">
        <title>Draft Genome Sequence of the Cellulolytic, Mesophilic, Anaerobic Bacterium Clostridium termitidis Strain CT1112 (DSM 5398).</title>
        <authorList>
            <person name="Lal S."/>
            <person name="Ramachandran U."/>
            <person name="Zhang X."/>
            <person name="Munir R."/>
            <person name="Sparling R."/>
            <person name="Levin D.B."/>
        </authorList>
    </citation>
    <scope>NUCLEOTIDE SEQUENCE [LARGE SCALE GENOMIC DNA]</scope>
    <source>
        <strain evidence="7 8">CT1112</strain>
    </source>
</reference>
<dbReference type="Gene3D" id="2.10.270.10">
    <property type="entry name" value="Cholin Binding"/>
    <property type="match status" value="1"/>
</dbReference>
<dbReference type="Pfam" id="PF09479">
    <property type="entry name" value="Flg_new"/>
    <property type="match status" value="1"/>
</dbReference>
<protein>
    <submittedName>
        <fullName evidence="7">S-layer protein</fullName>
    </submittedName>
</protein>
<dbReference type="PATRIC" id="fig|1195236.3.peg.2936"/>
<feature type="domain" description="SLH" evidence="6">
    <location>
        <begin position="1165"/>
        <end position="1228"/>
    </location>
</feature>
<feature type="chain" id="PRO_5004497134" evidence="5">
    <location>
        <begin position="29"/>
        <end position="1416"/>
    </location>
</feature>
<feature type="region of interest" description="Disordered" evidence="4">
    <location>
        <begin position="94"/>
        <end position="116"/>
    </location>
</feature>
<feature type="compositionally biased region" description="Basic and acidic residues" evidence="4">
    <location>
        <begin position="104"/>
        <end position="116"/>
    </location>
</feature>
<name>S0FI55_RUMCE</name>
<feature type="compositionally biased region" description="Polar residues" evidence="4">
    <location>
        <begin position="94"/>
        <end position="103"/>
    </location>
</feature>
<organism evidence="7 8">
    <name type="scientific">Ruminiclostridium cellobioparum subsp. termitidis CT1112</name>
    <dbReference type="NCBI Taxonomy" id="1195236"/>
    <lineage>
        <taxon>Bacteria</taxon>
        <taxon>Bacillati</taxon>
        <taxon>Bacillota</taxon>
        <taxon>Clostridia</taxon>
        <taxon>Eubacteriales</taxon>
        <taxon>Oscillospiraceae</taxon>
        <taxon>Ruminiclostridium</taxon>
    </lineage>
</organism>
<evidence type="ECO:0000256" key="5">
    <source>
        <dbReference type="SAM" id="SignalP"/>
    </source>
</evidence>
<dbReference type="InterPro" id="IPR018337">
    <property type="entry name" value="Cell_wall/Cho-bd_repeat"/>
</dbReference>
<feature type="signal peptide" evidence="5">
    <location>
        <begin position="1"/>
        <end position="28"/>
    </location>
</feature>
<comment type="subcellular location">
    <subcellularLocation>
        <location evidence="1">Cell envelope</location>
    </subcellularLocation>
</comment>
<feature type="region of interest" description="Disordered" evidence="4">
    <location>
        <begin position="857"/>
        <end position="909"/>
    </location>
</feature>
<comment type="caution">
    <text evidence="7">The sequence shown here is derived from an EMBL/GenBank/DDBJ whole genome shotgun (WGS) entry which is preliminary data.</text>
</comment>
<evidence type="ECO:0000256" key="3">
    <source>
        <dbReference type="PROSITE-ProRule" id="PRU00591"/>
    </source>
</evidence>
<dbReference type="GO" id="GO:0030313">
    <property type="term" value="C:cell envelope"/>
    <property type="evidence" value="ECO:0007669"/>
    <property type="project" value="UniProtKB-SubCell"/>
</dbReference>
<evidence type="ECO:0000256" key="2">
    <source>
        <dbReference type="ARBA" id="ARBA00022737"/>
    </source>
</evidence>
<dbReference type="eggNOG" id="COG3210">
    <property type="taxonomic scope" value="Bacteria"/>
</dbReference>
<keyword evidence="8" id="KW-1185">Reference proteome</keyword>